<keyword evidence="1" id="KW-0732">Signal</keyword>
<accession>A0A162CUX5</accession>
<evidence type="ECO:0000256" key="1">
    <source>
        <dbReference type="ARBA" id="ARBA00022729"/>
    </source>
</evidence>
<keyword evidence="4" id="KW-1185">Reference proteome</keyword>
<protein>
    <recommendedName>
        <fullName evidence="2">Secretion system C-terminal sorting domain-containing protein</fullName>
    </recommendedName>
</protein>
<evidence type="ECO:0000313" key="4">
    <source>
        <dbReference type="Proteomes" id="UP000076715"/>
    </source>
</evidence>
<dbReference type="RefSeq" id="WP_066312299.1">
    <property type="nucleotide sequence ID" value="NZ_LQRT01000005.1"/>
</dbReference>
<dbReference type="AlphaFoldDB" id="A0A162CUX5"/>
<comment type="caution">
    <text evidence="3">The sequence shown here is derived from an EMBL/GenBank/DDBJ whole genome shotgun (WGS) entry which is preliminary data.</text>
</comment>
<name>A0A162CUX5_9FLAO</name>
<dbReference type="InterPro" id="IPR026444">
    <property type="entry name" value="Secre_tail"/>
</dbReference>
<dbReference type="STRING" id="1642818.AWE51_22260"/>
<dbReference type="NCBIfam" id="TIGR04183">
    <property type="entry name" value="Por_Secre_tail"/>
    <property type="match status" value="1"/>
</dbReference>
<evidence type="ECO:0000259" key="2">
    <source>
        <dbReference type="Pfam" id="PF18962"/>
    </source>
</evidence>
<organism evidence="3 4">
    <name type="scientific">Aquimarina aggregata</name>
    <dbReference type="NCBI Taxonomy" id="1642818"/>
    <lineage>
        <taxon>Bacteria</taxon>
        <taxon>Pseudomonadati</taxon>
        <taxon>Bacteroidota</taxon>
        <taxon>Flavobacteriia</taxon>
        <taxon>Flavobacteriales</taxon>
        <taxon>Flavobacteriaceae</taxon>
        <taxon>Aquimarina</taxon>
    </lineage>
</organism>
<feature type="domain" description="Secretion system C-terminal sorting" evidence="2">
    <location>
        <begin position="76"/>
        <end position="150"/>
    </location>
</feature>
<dbReference type="OrthoDB" id="1164497at2"/>
<gene>
    <name evidence="3" type="ORF">AWE51_22260</name>
</gene>
<evidence type="ECO:0000313" key="3">
    <source>
        <dbReference type="EMBL" id="KZS41429.1"/>
    </source>
</evidence>
<dbReference type="EMBL" id="LQRT01000005">
    <property type="protein sequence ID" value="KZS41429.1"/>
    <property type="molecule type" value="Genomic_DNA"/>
</dbReference>
<dbReference type="Pfam" id="PF18962">
    <property type="entry name" value="Por_Secre_tail"/>
    <property type="match status" value="1"/>
</dbReference>
<reference evidence="3 4" key="1">
    <citation type="submission" date="2016-01" db="EMBL/GenBank/DDBJ databases">
        <title>The draft genome sequence of Aquimarina sp. RZW4-3-2.</title>
        <authorList>
            <person name="Wang Y."/>
        </authorList>
    </citation>
    <scope>NUCLEOTIDE SEQUENCE [LARGE SCALE GENOMIC DNA]</scope>
    <source>
        <strain evidence="3 4">RZW4-3-2</strain>
    </source>
</reference>
<proteinExistence type="predicted"/>
<sequence length="152" mass="17434">MKNNILRISIFLITTLGFSQSKLVFTYDMAGNQVKREYCKDGDCNTKRQTAPEEEIKEEIQEEISELTEFDKSIAVFPNPTKGLLTINWNQEYSSTIKEIILIDVASKVYNVKYTPGNHQAKIDLSSWPDGLYVVRFFLTDGNSLTKKIIKK</sequence>
<dbReference type="Proteomes" id="UP000076715">
    <property type="component" value="Unassembled WGS sequence"/>
</dbReference>